<dbReference type="InterPro" id="IPR027417">
    <property type="entry name" value="P-loop_NTPase"/>
</dbReference>
<sequence>MFGLLVVDHRRRLGLTQEELAGRAGISVRTIRELEAGRVQVPRPASARLLADAFGLEGTQRDSFVRAGFPPAERPAVHCLPRPAPHFRGRSGELARLLSTVDRRRRDRPLVVAVDGMAGVGKTALVLEVAHQVADRYPGAQLFVDLHGHSTQAPVETSVALGLLLGQLGVPAGELPDDVDGRVARWRTELAGARIVVVLDNVAGSAQVRPLLPGLSSALVLVTSRRRLVGLDADEHVTLDPLDESEAVSLLAGVIGAKRMVGQHRYAHEVAGLCGNLPLALSLTAARLRYRPAWTVADLAERLRNAQPPVVELAAEGMTVAAALTLSYRQLTGPAAELLRRLGLLSGEDFDEYAAAALTGGTSASVGPAVEELLDAHLLHERGERRYRLHDLVRDYAGRLAAEVDEEPVRRAAARRLLEYYLHSMVTDLPDGTVIDGLHTPGWGPVSFHRRVFVSEVERTRWEEAEWRNVLAAIGSAERFGMDRLVCLLARAVWGFHWRRGNAGILITVQQAALAAARRLGDADLTAMAHNYLAGAYARSGRMAQTREHVGHALELWRATGATTAELLTRVNLMTLDMQSGRFDEVVAHGDWVLAQPADPGEGEAVRRRLAINRANALRLLGECHTALGRYGAALDHLRRAACHRADLGGEGYRWAFILFELGRAHSRLGHWVVAPLLLRRALAHFEAAGNETGAAEVLAEIGIVHLHVGDVGEARRLHEAAVRRTERSGSPQGRCLALNRLGGTALRAGDVEAAVGLHRQALELAQRIDARYEEAVAHAGLAAALVGGDPVRAARHGDAAGKLFAVMRAVDPFHVDNCR</sequence>
<dbReference type="Gene3D" id="3.40.50.300">
    <property type="entry name" value="P-loop containing nucleotide triphosphate hydrolases"/>
    <property type="match status" value="1"/>
</dbReference>
<dbReference type="Gene3D" id="1.25.40.10">
    <property type="entry name" value="Tetratricopeptide repeat domain"/>
    <property type="match status" value="2"/>
</dbReference>
<dbReference type="GO" id="GO:0005524">
    <property type="term" value="F:ATP binding"/>
    <property type="evidence" value="ECO:0007669"/>
    <property type="project" value="UniProtKB-KW"/>
</dbReference>
<evidence type="ECO:0000313" key="3">
    <source>
        <dbReference type="Proteomes" id="UP001597183"/>
    </source>
</evidence>
<dbReference type="CDD" id="cd00093">
    <property type="entry name" value="HTH_XRE"/>
    <property type="match status" value="1"/>
</dbReference>
<dbReference type="InterPro" id="IPR010982">
    <property type="entry name" value="Lambda_DNA-bd_dom_sf"/>
</dbReference>
<dbReference type="Pfam" id="PF13424">
    <property type="entry name" value="TPR_12"/>
    <property type="match status" value="1"/>
</dbReference>
<feature type="domain" description="HTH cro/C1-type" evidence="1">
    <location>
        <begin position="10"/>
        <end position="61"/>
    </location>
</feature>
<comment type="caution">
    <text evidence="2">The sequence shown here is derived from an EMBL/GenBank/DDBJ whole genome shotgun (WGS) entry which is preliminary data.</text>
</comment>
<dbReference type="PROSITE" id="PS50943">
    <property type="entry name" value="HTH_CROC1"/>
    <property type="match status" value="1"/>
</dbReference>
<dbReference type="PANTHER" id="PTHR47691">
    <property type="entry name" value="REGULATOR-RELATED"/>
    <property type="match status" value="1"/>
</dbReference>
<dbReference type="SMART" id="SM00530">
    <property type="entry name" value="HTH_XRE"/>
    <property type="match status" value="1"/>
</dbReference>
<dbReference type="Pfam" id="PF13560">
    <property type="entry name" value="HTH_31"/>
    <property type="match status" value="1"/>
</dbReference>
<dbReference type="Pfam" id="PF13191">
    <property type="entry name" value="AAA_16"/>
    <property type="match status" value="1"/>
</dbReference>
<evidence type="ECO:0000313" key="2">
    <source>
        <dbReference type="EMBL" id="MFD1372982.1"/>
    </source>
</evidence>
<evidence type="ECO:0000259" key="1">
    <source>
        <dbReference type="PROSITE" id="PS50943"/>
    </source>
</evidence>
<dbReference type="PRINTS" id="PR00364">
    <property type="entry name" value="DISEASERSIST"/>
</dbReference>
<reference evidence="3" key="1">
    <citation type="journal article" date="2019" name="Int. J. Syst. Evol. Microbiol.">
        <title>The Global Catalogue of Microorganisms (GCM) 10K type strain sequencing project: providing services to taxonomists for standard genome sequencing and annotation.</title>
        <authorList>
            <consortium name="The Broad Institute Genomics Platform"/>
            <consortium name="The Broad Institute Genome Sequencing Center for Infectious Disease"/>
            <person name="Wu L."/>
            <person name="Ma J."/>
        </authorList>
    </citation>
    <scope>NUCLEOTIDE SEQUENCE [LARGE SCALE GENOMIC DNA]</scope>
    <source>
        <strain evidence="3">CCM 7526</strain>
    </source>
</reference>
<dbReference type="SUPFAM" id="SSF52540">
    <property type="entry name" value="P-loop containing nucleoside triphosphate hydrolases"/>
    <property type="match status" value="1"/>
</dbReference>
<proteinExistence type="predicted"/>
<gene>
    <name evidence="2" type="ORF">ACFQ5G_47300</name>
</gene>
<dbReference type="SUPFAM" id="SSF48452">
    <property type="entry name" value="TPR-like"/>
    <property type="match status" value="2"/>
</dbReference>
<dbReference type="InterPro" id="IPR019734">
    <property type="entry name" value="TPR_rpt"/>
</dbReference>
<dbReference type="RefSeq" id="WP_317794711.1">
    <property type="nucleotide sequence ID" value="NZ_AP028461.1"/>
</dbReference>
<name>A0ABW4AQ35_9ACTN</name>
<keyword evidence="2" id="KW-0067">ATP-binding</keyword>
<dbReference type="InterPro" id="IPR011990">
    <property type="entry name" value="TPR-like_helical_dom_sf"/>
</dbReference>
<accession>A0ABW4AQ35</accession>
<dbReference type="PANTHER" id="PTHR47691:SF3">
    <property type="entry name" value="HTH-TYPE TRANSCRIPTIONAL REGULATOR RV0890C-RELATED"/>
    <property type="match status" value="1"/>
</dbReference>
<dbReference type="InterPro" id="IPR041664">
    <property type="entry name" value="AAA_16"/>
</dbReference>
<dbReference type="SMART" id="SM00028">
    <property type="entry name" value="TPR"/>
    <property type="match status" value="4"/>
</dbReference>
<dbReference type="Gene3D" id="1.10.260.40">
    <property type="entry name" value="lambda repressor-like DNA-binding domains"/>
    <property type="match status" value="1"/>
</dbReference>
<protein>
    <submittedName>
        <fullName evidence="2">ATP-binding protein</fullName>
    </submittedName>
</protein>
<keyword evidence="2" id="KW-0547">Nucleotide-binding</keyword>
<keyword evidence="3" id="KW-1185">Reference proteome</keyword>
<dbReference type="InterPro" id="IPR001387">
    <property type="entry name" value="Cro/C1-type_HTH"/>
</dbReference>
<dbReference type="EMBL" id="JBHTMK010000063">
    <property type="protein sequence ID" value="MFD1372982.1"/>
    <property type="molecule type" value="Genomic_DNA"/>
</dbReference>
<organism evidence="2 3">
    <name type="scientific">Actinoplanes sichuanensis</name>
    <dbReference type="NCBI Taxonomy" id="512349"/>
    <lineage>
        <taxon>Bacteria</taxon>
        <taxon>Bacillati</taxon>
        <taxon>Actinomycetota</taxon>
        <taxon>Actinomycetes</taxon>
        <taxon>Micromonosporales</taxon>
        <taxon>Micromonosporaceae</taxon>
        <taxon>Actinoplanes</taxon>
    </lineage>
</organism>
<dbReference type="Proteomes" id="UP001597183">
    <property type="component" value="Unassembled WGS sequence"/>
</dbReference>
<dbReference type="SUPFAM" id="SSF47413">
    <property type="entry name" value="lambda repressor-like DNA-binding domains"/>
    <property type="match status" value="1"/>
</dbReference>